<feature type="transmembrane region" description="Helical" evidence="1">
    <location>
        <begin position="436"/>
        <end position="456"/>
    </location>
</feature>
<comment type="caution">
    <text evidence="2">The sequence shown here is derived from an EMBL/GenBank/DDBJ whole genome shotgun (WGS) entry which is preliminary data.</text>
</comment>
<evidence type="ECO:0000256" key="1">
    <source>
        <dbReference type="SAM" id="Phobius"/>
    </source>
</evidence>
<accession>A0A9W5Y8F5</accession>
<keyword evidence="1" id="KW-0472">Membrane</keyword>
<proteinExistence type="predicted"/>
<dbReference type="AlphaFoldDB" id="A0A9W5Y8F5"/>
<dbReference type="EMBL" id="BRLB01000002">
    <property type="protein sequence ID" value="GKX29092.1"/>
    <property type="molecule type" value="Genomic_DNA"/>
</dbReference>
<name>A0A9W5Y8F5_9FIRM</name>
<keyword evidence="3" id="KW-1185">Reference proteome</keyword>
<protein>
    <submittedName>
        <fullName evidence="2">Uncharacterized protein</fullName>
    </submittedName>
</protein>
<dbReference type="PANTHER" id="PTHR40940">
    <property type="entry name" value="PROTEIN BATD-RELATED"/>
    <property type="match status" value="1"/>
</dbReference>
<evidence type="ECO:0000313" key="2">
    <source>
        <dbReference type="EMBL" id="GKX29092.1"/>
    </source>
</evidence>
<organism evidence="2 3">
    <name type="scientific">Vallitalea longa</name>
    <dbReference type="NCBI Taxonomy" id="2936439"/>
    <lineage>
        <taxon>Bacteria</taxon>
        <taxon>Bacillati</taxon>
        <taxon>Bacillota</taxon>
        <taxon>Clostridia</taxon>
        <taxon>Lachnospirales</taxon>
        <taxon>Vallitaleaceae</taxon>
        <taxon>Vallitalea</taxon>
    </lineage>
</organism>
<keyword evidence="1" id="KW-1133">Transmembrane helix</keyword>
<evidence type="ECO:0000313" key="3">
    <source>
        <dbReference type="Proteomes" id="UP001144256"/>
    </source>
</evidence>
<gene>
    <name evidence="2" type="ORF">SH1V18_15720</name>
</gene>
<dbReference type="Pfam" id="PF13584">
    <property type="entry name" value="BatD"/>
    <property type="match status" value="3"/>
</dbReference>
<dbReference type="Proteomes" id="UP001144256">
    <property type="component" value="Unassembled WGS sequence"/>
</dbReference>
<dbReference type="InterPro" id="IPR025738">
    <property type="entry name" value="BatD"/>
</dbReference>
<dbReference type="PANTHER" id="PTHR40940:SF2">
    <property type="entry name" value="BATD"/>
    <property type="match status" value="1"/>
</dbReference>
<reference evidence="2" key="1">
    <citation type="submission" date="2022-06" db="EMBL/GenBank/DDBJ databases">
        <title>Vallitalea longa sp. nov., an anaerobic bacterium isolated from marine sediment.</title>
        <authorList>
            <person name="Hirano S."/>
            <person name="Terahara T."/>
            <person name="Mori K."/>
            <person name="Hamada M."/>
            <person name="Matsumoto R."/>
            <person name="Kobayashi T."/>
        </authorList>
    </citation>
    <scope>NUCLEOTIDE SEQUENCE</scope>
    <source>
        <strain evidence="2">SH18-1</strain>
    </source>
</reference>
<keyword evidence="1" id="KW-0812">Transmembrane</keyword>
<sequence>MTGKRLKARITFILCLVFTLLIVSEGSALAKEAEFRLDMDTLNLEKGVSTNLVFSIINANDCKNLKIDGLENFDVLSSGQKQSTKIINGDKTTQIDINYVIMPKKTGDFSLQGSVEYEGNAEKTNILNVNVSESSTATDSNAQDIFVKTVLAEDEIYLGQKVALTYELYSRYSIESYSFTDPISLDEFIINEEQEDQIKANYVYINGNKYVKYEAKKIYMTPIKPGEFTIPSYNFQVGVSTRDVFSSAKPYYFETDEKQLTIKPLPEDNKPADFSGLVGNLEIESDYSKNQVEYGDSLTLNVTASGNCNLELLNKIIKDELPGFSVYETVKDTKESVVNNKYNAEKKFEIILVPEKNGDLEIKPINISYFDTETETYKNAEIPGTTIKVTGEVPVDKKDKSTNNEPAAIEKVTIDQVNYNTQDTGYITLRLNKNNLLIGLIVLIILVGLVVLLLCMRAHSKKQDKNLHNIYKRLKNTNDENELYNLFNDMIKYRYDISLKASSKDSVKSIIKEHDIADIVIEVINYMENKNNGAKRDHAYLKDKIKEIYSKIK</sequence>
<dbReference type="RefSeq" id="WP_281814258.1">
    <property type="nucleotide sequence ID" value="NZ_BRLB01000002.1"/>
</dbReference>